<organism evidence="2 3">
    <name type="scientific">Aplysia californica</name>
    <name type="common">California sea hare</name>
    <dbReference type="NCBI Taxonomy" id="6500"/>
    <lineage>
        <taxon>Eukaryota</taxon>
        <taxon>Metazoa</taxon>
        <taxon>Spiralia</taxon>
        <taxon>Lophotrochozoa</taxon>
        <taxon>Mollusca</taxon>
        <taxon>Gastropoda</taxon>
        <taxon>Heterobranchia</taxon>
        <taxon>Euthyneura</taxon>
        <taxon>Tectipleura</taxon>
        <taxon>Aplysiida</taxon>
        <taxon>Aplysioidea</taxon>
        <taxon>Aplysiidae</taxon>
        <taxon>Aplysia</taxon>
    </lineage>
</organism>
<sequence>MADQLGRDIPTDGLIDTLYKKINFWSTDPSDKLETGPPMNPASTCGYTTRSACAGGRCGRVATPRPQNVKKPLCGFTGDNAKSYGSCRPCSRAGTCSDNVSSGNFVPPTSCPREAPASSARYCSRSILPPRSCENSGSKDSSSWKSNASTNASMAISRNTTSRCNRNPNDTGKSSQCSLSACQAARAKHKEGSVPRGQNFKDNGTRPASTDHREIRLGKTVLVSTPADRHDLRAGEHHFWGVVMYVTDDNQFKIGTRKGTIGRLLESSELRPAASEKLSVKDVPNKTITFREACSMSF</sequence>
<protein>
    <submittedName>
        <fullName evidence="3">Uncharacterized protein LOC101863740</fullName>
    </submittedName>
</protein>
<feature type="compositionally biased region" description="Polar residues" evidence="1">
    <location>
        <begin position="154"/>
        <end position="173"/>
    </location>
</feature>
<dbReference type="RefSeq" id="XP_005096969.1">
    <property type="nucleotide sequence ID" value="XM_005096912.2"/>
</dbReference>
<dbReference type="Proteomes" id="UP000694888">
    <property type="component" value="Unplaced"/>
</dbReference>
<feature type="compositionally biased region" description="Low complexity" evidence="1">
    <location>
        <begin position="135"/>
        <end position="153"/>
    </location>
</feature>
<evidence type="ECO:0000313" key="3">
    <source>
        <dbReference type="RefSeq" id="XP_005096969.1"/>
    </source>
</evidence>
<evidence type="ECO:0000256" key="1">
    <source>
        <dbReference type="SAM" id="MobiDB-lite"/>
    </source>
</evidence>
<reference evidence="3" key="1">
    <citation type="submission" date="2025-08" db="UniProtKB">
        <authorList>
            <consortium name="RefSeq"/>
        </authorList>
    </citation>
    <scope>IDENTIFICATION</scope>
</reference>
<gene>
    <name evidence="3" type="primary">LOC101863740</name>
</gene>
<accession>A0ABM0JM72</accession>
<evidence type="ECO:0000313" key="2">
    <source>
        <dbReference type="Proteomes" id="UP000694888"/>
    </source>
</evidence>
<keyword evidence="2" id="KW-1185">Reference proteome</keyword>
<name>A0ABM0JM72_APLCA</name>
<feature type="region of interest" description="Disordered" evidence="1">
    <location>
        <begin position="131"/>
        <end position="176"/>
    </location>
</feature>
<feature type="region of interest" description="Disordered" evidence="1">
    <location>
        <begin position="188"/>
        <end position="210"/>
    </location>
</feature>
<proteinExistence type="predicted"/>
<dbReference type="GeneID" id="101863740"/>